<dbReference type="PANTHER" id="PTHR37507">
    <property type="entry name" value="SPORULATION PROTEIN YDCC"/>
    <property type="match status" value="1"/>
</dbReference>
<evidence type="ECO:0000259" key="2">
    <source>
        <dbReference type="Pfam" id="PF14285"/>
    </source>
</evidence>
<organism evidence="3 4">
    <name type="scientific">Halobellus clavatus</name>
    <dbReference type="NCBI Taxonomy" id="660517"/>
    <lineage>
        <taxon>Archaea</taxon>
        <taxon>Methanobacteriati</taxon>
        <taxon>Methanobacteriota</taxon>
        <taxon>Stenosarchaea group</taxon>
        <taxon>Halobacteria</taxon>
        <taxon>Halobacteriales</taxon>
        <taxon>Haloferacaceae</taxon>
        <taxon>Halobellus</taxon>
    </lineage>
</organism>
<dbReference type="AlphaFoldDB" id="A0A1H3IN12"/>
<name>A0A1H3IN12_9EURY</name>
<feature type="domain" description="DUF4367" evidence="2">
    <location>
        <begin position="310"/>
        <end position="404"/>
    </location>
</feature>
<dbReference type="OrthoDB" id="137725at2157"/>
<evidence type="ECO:0000313" key="4">
    <source>
        <dbReference type="Proteomes" id="UP000199170"/>
    </source>
</evidence>
<dbReference type="Proteomes" id="UP000199170">
    <property type="component" value="Unassembled WGS sequence"/>
</dbReference>
<keyword evidence="3" id="KW-0449">Lipoprotein</keyword>
<evidence type="ECO:0000256" key="1">
    <source>
        <dbReference type="SAM" id="MobiDB-lite"/>
    </source>
</evidence>
<feature type="region of interest" description="Disordered" evidence="1">
    <location>
        <begin position="133"/>
        <end position="195"/>
    </location>
</feature>
<keyword evidence="4" id="KW-1185">Reference proteome</keyword>
<dbReference type="SUPFAM" id="SSF89392">
    <property type="entry name" value="Prokaryotic lipoproteins and lipoprotein localization factors"/>
    <property type="match status" value="1"/>
</dbReference>
<feature type="compositionally biased region" description="Polar residues" evidence="1">
    <location>
        <begin position="185"/>
        <end position="195"/>
    </location>
</feature>
<dbReference type="InterPro" id="IPR029046">
    <property type="entry name" value="LolA/LolB/LppX"/>
</dbReference>
<dbReference type="InterPro" id="IPR052944">
    <property type="entry name" value="Sporulation_related"/>
</dbReference>
<evidence type="ECO:0000313" key="3">
    <source>
        <dbReference type="EMBL" id="SDY28755.1"/>
    </source>
</evidence>
<dbReference type="RefSeq" id="WP_089768332.1">
    <property type="nucleotide sequence ID" value="NZ_FNPB01000010.1"/>
</dbReference>
<proteinExistence type="predicted"/>
<reference evidence="4" key="1">
    <citation type="submission" date="2016-10" db="EMBL/GenBank/DDBJ databases">
        <authorList>
            <person name="Varghese N."/>
            <person name="Submissions S."/>
        </authorList>
    </citation>
    <scope>NUCLEOTIDE SEQUENCE [LARGE SCALE GENOMIC DNA]</scope>
    <source>
        <strain evidence="4">CGMCC 1.10118</strain>
    </source>
</reference>
<sequence>MSGPDDGRPAIRSRLLPILVVAALLAASGCSTYGAPSEADSALPSQAEAADRYASLETLNATVTTVQTRNNNTMTTVAQKRLRLDPWAYRDRVLAVQRTEGAREPLVSEGGFVVVNESRFVYFDPASEQVTRATIRGSTDSEESPFPRLVNAARSGQPVTRPTTTPGVSSLPRVPVESGSEEDGNGSTSYREGTVSVTYTGTEMVDGRAAYRLELTPNSAEMSLESQTLWLDTEYLYPVKRHTRFTAHGDDYEYTVTFRNVTFNPSFEPGTFRVDADEVPASAREVQFSAYDSAAAMADAVDVPVPRPTVPEGFSLESATHRTANPELVSLRYERPNGDDTIRIFVFGSATNDTSGTPVDIGPYEARRSQTNDTTSIEWVADGYTFRVEGQVDVDTLTRVARSVVDTT</sequence>
<dbReference type="InterPro" id="IPR025377">
    <property type="entry name" value="DUF4367"/>
</dbReference>
<gene>
    <name evidence="3" type="ORF">SAMN04487946_11077</name>
</gene>
<dbReference type="EMBL" id="FNPB01000010">
    <property type="protein sequence ID" value="SDY28755.1"/>
    <property type="molecule type" value="Genomic_DNA"/>
</dbReference>
<dbReference type="Gene3D" id="2.50.20.10">
    <property type="entry name" value="Lipoprotein localisation LolA/LolB/LppX"/>
    <property type="match status" value="1"/>
</dbReference>
<feature type="compositionally biased region" description="Polar residues" evidence="1">
    <location>
        <begin position="157"/>
        <end position="168"/>
    </location>
</feature>
<dbReference type="PANTHER" id="PTHR37507:SF2">
    <property type="entry name" value="SPORULATION PROTEIN YDCC"/>
    <property type="match status" value="1"/>
</dbReference>
<protein>
    <submittedName>
        <fullName evidence="3">Outer membrane lipoprotein-sorting protein</fullName>
    </submittedName>
</protein>
<dbReference type="Pfam" id="PF14285">
    <property type="entry name" value="DUF4367"/>
    <property type="match status" value="1"/>
</dbReference>
<accession>A0A1H3IN12</accession>
<dbReference type="STRING" id="660517.SAMN04487946_11077"/>